<dbReference type="EC" id="2.7.11.1" evidence="2"/>
<evidence type="ECO:0000256" key="1">
    <source>
        <dbReference type="SAM" id="MobiDB-lite"/>
    </source>
</evidence>
<keyword evidence="2" id="KW-0648">Protein biosynthesis</keyword>
<accession>A0A9X0D5Q7</accession>
<gene>
    <name evidence="2" type="primary">EIF2AK4_7</name>
    <name evidence="2" type="ORF">OS493_038422</name>
</gene>
<evidence type="ECO:0000313" key="2">
    <source>
        <dbReference type="EMBL" id="KAJ7388332.1"/>
    </source>
</evidence>
<keyword evidence="2" id="KW-0808">Transferase</keyword>
<organism evidence="2 3">
    <name type="scientific">Desmophyllum pertusum</name>
    <dbReference type="NCBI Taxonomy" id="174260"/>
    <lineage>
        <taxon>Eukaryota</taxon>
        <taxon>Metazoa</taxon>
        <taxon>Cnidaria</taxon>
        <taxon>Anthozoa</taxon>
        <taxon>Hexacorallia</taxon>
        <taxon>Scleractinia</taxon>
        <taxon>Caryophylliina</taxon>
        <taxon>Caryophylliidae</taxon>
        <taxon>Desmophyllum</taxon>
    </lineage>
</organism>
<dbReference type="Gene3D" id="3.40.50.800">
    <property type="entry name" value="Anticodon-binding domain"/>
    <property type="match status" value="1"/>
</dbReference>
<keyword evidence="2" id="KW-0396">Initiation factor</keyword>
<keyword evidence="3" id="KW-1185">Reference proteome</keyword>
<dbReference type="InterPro" id="IPR036621">
    <property type="entry name" value="Anticodon-bd_dom_sf"/>
</dbReference>
<feature type="region of interest" description="Disordered" evidence="1">
    <location>
        <begin position="94"/>
        <end position="114"/>
    </location>
</feature>
<dbReference type="EMBL" id="MU825492">
    <property type="protein sequence ID" value="KAJ7388332.1"/>
    <property type="molecule type" value="Genomic_DNA"/>
</dbReference>
<dbReference type="GO" id="GO:0004674">
    <property type="term" value="F:protein serine/threonine kinase activity"/>
    <property type="evidence" value="ECO:0007669"/>
    <property type="project" value="UniProtKB-EC"/>
</dbReference>
<comment type="caution">
    <text evidence="2">The sequence shown here is derived from an EMBL/GenBank/DDBJ whole genome shotgun (WGS) entry which is preliminary data.</text>
</comment>
<reference evidence="2" key="1">
    <citation type="submission" date="2023-01" db="EMBL/GenBank/DDBJ databases">
        <title>Genome assembly of the deep-sea coral Lophelia pertusa.</title>
        <authorList>
            <person name="Herrera S."/>
            <person name="Cordes E."/>
        </authorList>
    </citation>
    <scope>NUCLEOTIDE SEQUENCE</scope>
    <source>
        <strain evidence="2">USNM1676648</strain>
        <tissue evidence="2">Polyp</tissue>
    </source>
</reference>
<dbReference type="AlphaFoldDB" id="A0A9X0D5Q7"/>
<evidence type="ECO:0000313" key="3">
    <source>
        <dbReference type="Proteomes" id="UP001163046"/>
    </source>
</evidence>
<sequence>MTRFPAPAMCLSVSAGHNPMQAERMCIARDLWKAGIKATICYDSIPLEELQEFCKQGGIQHMVVLKSRKLASVRKKISESRVQIKGPCGRIFKGSSPPGLKRPSPQRPLVTKEQAHRAVTSQVLRLSSEMNVSFNTQEKMAWNTKKRYESLMVVKVDLPGAVLRNMAAILDLDSNEDAFDASVATIADKNPRYKKYLGRVCDEIRKVSKKVPVVFVVQREGRNV</sequence>
<dbReference type="GO" id="GO:0003743">
    <property type="term" value="F:translation initiation factor activity"/>
    <property type="evidence" value="ECO:0007669"/>
    <property type="project" value="UniProtKB-KW"/>
</dbReference>
<proteinExistence type="predicted"/>
<keyword evidence="2" id="KW-0418">Kinase</keyword>
<dbReference type="OrthoDB" id="6778822at2759"/>
<name>A0A9X0D5Q7_9CNID</name>
<dbReference type="Proteomes" id="UP001163046">
    <property type="component" value="Unassembled WGS sequence"/>
</dbReference>
<protein>
    <submittedName>
        <fullName evidence="2">Eukaryotic translation initiation factor 2 alpha kinase 4</fullName>
        <ecNumber evidence="2">2.7.11.1</ecNumber>
    </submittedName>
</protein>